<evidence type="ECO:0000313" key="3">
    <source>
        <dbReference type="Proteomes" id="UP000190328"/>
    </source>
</evidence>
<dbReference type="Proteomes" id="UP000190328">
    <property type="component" value="Unassembled WGS sequence"/>
</dbReference>
<accession>A0A1T4RBD8</accession>
<evidence type="ECO:0000256" key="1">
    <source>
        <dbReference type="SAM" id="Phobius"/>
    </source>
</evidence>
<dbReference type="RefSeq" id="WP_078808393.1">
    <property type="nucleotide sequence ID" value="NZ_FUXI01000043.1"/>
</dbReference>
<keyword evidence="3" id="KW-1185">Reference proteome</keyword>
<sequence>MSTLKADIYRIYKGKLGVISLIFLALIGVFFTLISKEKNAFEALKGVLQFGNTLLPIFLTNIFMIVWGNEFTYRTINNVLVTGKKRASIFTVKYLLALMLTVVFALVFMTSASIAIYFKVGSFQVIDVLKIFAVQLPIYFAITSFGVLIFILIPTTYVAVAVFVSLAMIGDNFISTLISSYLSNWEKLIDTLFFKNLQIVVNLKEIPEETLRIIITSGIIYGIIGFIIAYSLFNTKEFK</sequence>
<evidence type="ECO:0000313" key="2">
    <source>
        <dbReference type="EMBL" id="SKA12901.1"/>
    </source>
</evidence>
<keyword evidence="1" id="KW-1133">Transmembrane helix</keyword>
<dbReference type="AlphaFoldDB" id="A0A1T4RBD8"/>
<feature type="transmembrane region" description="Helical" evidence="1">
    <location>
        <begin position="12"/>
        <end position="34"/>
    </location>
</feature>
<name>A0A1T4RBD8_9ENTE</name>
<keyword evidence="1" id="KW-0472">Membrane</keyword>
<keyword evidence="1" id="KW-0812">Transmembrane</keyword>
<feature type="transmembrane region" description="Helical" evidence="1">
    <location>
        <begin position="213"/>
        <end position="233"/>
    </location>
</feature>
<protein>
    <recommendedName>
        <fullName evidence="4">ABC-2 family transporter protein</fullName>
    </recommendedName>
</protein>
<evidence type="ECO:0008006" key="4">
    <source>
        <dbReference type="Google" id="ProtNLM"/>
    </source>
</evidence>
<reference evidence="3" key="1">
    <citation type="submission" date="2017-02" db="EMBL/GenBank/DDBJ databases">
        <authorList>
            <person name="Varghese N."/>
            <person name="Submissions S."/>
        </authorList>
    </citation>
    <scope>NUCLEOTIDE SEQUENCE [LARGE SCALE GENOMIC DNA]</scope>
    <source>
        <strain evidence="3">ATCC BAA-1030</strain>
    </source>
</reference>
<dbReference type="EMBL" id="FUXI01000043">
    <property type="protein sequence ID" value="SKA12901.1"/>
    <property type="molecule type" value="Genomic_DNA"/>
</dbReference>
<dbReference type="OrthoDB" id="2182311at2"/>
<gene>
    <name evidence="2" type="ORF">SAMN02745116_02510</name>
</gene>
<feature type="transmembrane region" description="Helical" evidence="1">
    <location>
        <begin position="94"/>
        <end position="118"/>
    </location>
</feature>
<feature type="transmembrane region" description="Helical" evidence="1">
    <location>
        <begin position="138"/>
        <end position="169"/>
    </location>
</feature>
<proteinExistence type="predicted"/>
<feature type="transmembrane region" description="Helical" evidence="1">
    <location>
        <begin position="54"/>
        <end position="73"/>
    </location>
</feature>
<organism evidence="2 3">
    <name type="scientific">Pilibacter termitis</name>
    <dbReference type="NCBI Taxonomy" id="263852"/>
    <lineage>
        <taxon>Bacteria</taxon>
        <taxon>Bacillati</taxon>
        <taxon>Bacillota</taxon>
        <taxon>Bacilli</taxon>
        <taxon>Lactobacillales</taxon>
        <taxon>Enterococcaceae</taxon>
        <taxon>Pilibacter</taxon>
    </lineage>
</organism>
<dbReference type="STRING" id="263852.SAMN02745116_02510"/>